<evidence type="ECO:0000259" key="3">
    <source>
        <dbReference type="PROSITE" id="PS50222"/>
    </source>
</evidence>
<keyword evidence="5" id="KW-1185">Reference proteome</keyword>
<feature type="domain" description="EF-hand" evidence="3">
    <location>
        <begin position="172"/>
        <end position="207"/>
    </location>
</feature>
<dbReference type="Gene3D" id="1.10.238.10">
    <property type="entry name" value="EF-hand"/>
    <property type="match status" value="2"/>
</dbReference>
<evidence type="ECO:0000256" key="1">
    <source>
        <dbReference type="ARBA" id="ARBA00022837"/>
    </source>
</evidence>
<feature type="compositionally biased region" description="Basic and acidic residues" evidence="2">
    <location>
        <begin position="118"/>
        <end position="142"/>
    </location>
</feature>
<dbReference type="PROSITE" id="PS00018">
    <property type="entry name" value="EF_HAND_1"/>
    <property type="match status" value="2"/>
</dbReference>
<sequence>MGRETPKAQSPDVLQSLLGKLDRARISVDEVLTTLRLEGGSSGCLSPEAFRAHLGKLGFQLPEAKWQELIANVDQDKEGYILLDKLAARLTRTKSPAGTIPALTLKDVQDGELTASTNREHSESWQPGEDRHGSLTQRERRMNSNRRKQTVTLDPMTTGDVILAKIKGVLNRRKVRTTEIFRFLDTNGNGAVSPEEFARGLQRLGVHKLTGEELNEIMQTLDTDRSGDISLSEFDKALKLAERKAREEGRVELVELWQAPPDLLLDFGTNKYDWSKRTLKFDSRFTGNDDPLASRAVTSRDISQSVDFDALEDSEMVSPSGHPDMNSSRLLNASTNSWLQASTGPLGAAMSAPIGCGSLHDNFIFRQRLVANTWASHPPSLQRDQLPLYRHSRYRRAIAETRWGAEPVGLPDEAMHKTRDGCLSASRPRCLPHLDGGREKFHAPLLKSVIDTVVFGHDIDFSEGKHFDESFKAKFQDAYGRASWFTATEDHGSGVFRQAAV</sequence>
<dbReference type="Proteomes" id="UP001178507">
    <property type="component" value="Unassembled WGS sequence"/>
</dbReference>
<evidence type="ECO:0000313" key="5">
    <source>
        <dbReference type="Proteomes" id="UP001178507"/>
    </source>
</evidence>
<feature type="domain" description="EF-hand" evidence="3">
    <location>
        <begin position="209"/>
        <end position="244"/>
    </location>
</feature>
<dbReference type="InterPro" id="IPR002048">
    <property type="entry name" value="EF_hand_dom"/>
</dbReference>
<comment type="caution">
    <text evidence="4">The sequence shown here is derived from an EMBL/GenBank/DDBJ whole genome shotgun (WGS) entry which is preliminary data.</text>
</comment>
<dbReference type="Pfam" id="PF13499">
    <property type="entry name" value="EF-hand_7"/>
    <property type="match status" value="1"/>
</dbReference>
<proteinExistence type="predicted"/>
<protein>
    <recommendedName>
        <fullName evidence="3">EF-hand domain-containing protein</fullName>
    </recommendedName>
</protein>
<dbReference type="SUPFAM" id="SSF47473">
    <property type="entry name" value="EF-hand"/>
    <property type="match status" value="1"/>
</dbReference>
<dbReference type="SMART" id="SM00054">
    <property type="entry name" value="EFh"/>
    <property type="match status" value="3"/>
</dbReference>
<accession>A0AA36I0M8</accession>
<dbReference type="GO" id="GO:0005509">
    <property type="term" value="F:calcium ion binding"/>
    <property type="evidence" value="ECO:0007669"/>
    <property type="project" value="InterPro"/>
</dbReference>
<name>A0AA36I0M8_9DINO</name>
<dbReference type="PANTHER" id="PTHR20875">
    <property type="entry name" value="EF-HAND CALCIUM-BINDING DOMAIN-CONTAINING PROTEIN 6-RELATED"/>
    <property type="match status" value="1"/>
</dbReference>
<organism evidence="4 5">
    <name type="scientific">Effrenium voratum</name>
    <dbReference type="NCBI Taxonomy" id="2562239"/>
    <lineage>
        <taxon>Eukaryota</taxon>
        <taxon>Sar</taxon>
        <taxon>Alveolata</taxon>
        <taxon>Dinophyceae</taxon>
        <taxon>Suessiales</taxon>
        <taxon>Symbiodiniaceae</taxon>
        <taxon>Effrenium</taxon>
    </lineage>
</organism>
<dbReference type="InterPro" id="IPR011992">
    <property type="entry name" value="EF-hand-dom_pair"/>
</dbReference>
<dbReference type="CDD" id="cd00051">
    <property type="entry name" value="EFh"/>
    <property type="match status" value="1"/>
</dbReference>
<dbReference type="InterPro" id="IPR018247">
    <property type="entry name" value="EF_Hand_1_Ca_BS"/>
</dbReference>
<dbReference type="AlphaFoldDB" id="A0AA36I0M8"/>
<reference evidence="4" key="1">
    <citation type="submission" date="2023-08" db="EMBL/GenBank/DDBJ databases">
        <authorList>
            <person name="Chen Y."/>
            <person name="Shah S."/>
            <person name="Dougan E. K."/>
            <person name="Thang M."/>
            <person name="Chan C."/>
        </authorList>
    </citation>
    <scope>NUCLEOTIDE SEQUENCE</scope>
</reference>
<gene>
    <name evidence="4" type="ORF">EVOR1521_LOCUS6338</name>
</gene>
<dbReference type="InterPro" id="IPR052603">
    <property type="entry name" value="EFCB6"/>
</dbReference>
<keyword evidence="1" id="KW-0106">Calcium</keyword>
<evidence type="ECO:0000256" key="2">
    <source>
        <dbReference type="SAM" id="MobiDB-lite"/>
    </source>
</evidence>
<dbReference type="EMBL" id="CAUJNA010000471">
    <property type="protein sequence ID" value="CAJ1377568.1"/>
    <property type="molecule type" value="Genomic_DNA"/>
</dbReference>
<feature type="region of interest" description="Disordered" evidence="2">
    <location>
        <begin position="115"/>
        <end position="148"/>
    </location>
</feature>
<dbReference type="PROSITE" id="PS50222">
    <property type="entry name" value="EF_HAND_2"/>
    <property type="match status" value="2"/>
</dbReference>
<dbReference type="PANTHER" id="PTHR20875:SF0">
    <property type="entry name" value="GH12158P"/>
    <property type="match status" value="1"/>
</dbReference>
<evidence type="ECO:0000313" key="4">
    <source>
        <dbReference type="EMBL" id="CAJ1377568.1"/>
    </source>
</evidence>
<dbReference type="Pfam" id="PF13833">
    <property type="entry name" value="EF-hand_8"/>
    <property type="match status" value="1"/>
</dbReference>